<dbReference type="AlphaFoldDB" id="A0AAP7IFW6"/>
<proteinExistence type="predicted"/>
<organism evidence="1 2">
    <name type="scientific">Staphylococcus equorum</name>
    <dbReference type="NCBI Taxonomy" id="246432"/>
    <lineage>
        <taxon>Bacteria</taxon>
        <taxon>Bacillati</taxon>
        <taxon>Bacillota</taxon>
        <taxon>Bacilli</taxon>
        <taxon>Bacillales</taxon>
        <taxon>Staphylococcaceae</taxon>
        <taxon>Staphylococcus</taxon>
    </lineage>
</organism>
<accession>A0AAP7IFW6</accession>
<comment type="caution">
    <text evidence="1">The sequence shown here is derived from an EMBL/GenBank/DDBJ whole genome shotgun (WGS) entry which is preliminary data.</text>
</comment>
<sequence length="109" mass="12954">MKECKQYSLVDKKTQFVVLCTRENRELFIREGIKQLKARLFSKYVYGEKRYSDEKELFEEIDRLKKIKDNIVILEQNSPHKVSDEVRLLNAIAEMLDIEVQVEKIATTD</sequence>
<dbReference type="Proteomes" id="UP000095464">
    <property type="component" value="Unassembled WGS sequence"/>
</dbReference>
<dbReference type="EMBL" id="LNPX01000005">
    <property type="protein sequence ID" value="OEK58822.1"/>
    <property type="molecule type" value="Genomic_DNA"/>
</dbReference>
<reference evidence="2" key="1">
    <citation type="submission" date="2015-11" db="EMBL/GenBank/DDBJ databases">
        <title>Genomic diversity of Staphylococcus saprophyticus strains from urinary tract infections, animal surfaces, and fermented foods.</title>
        <authorList>
            <person name="Wolfe B.E."/>
        </authorList>
    </citation>
    <scope>NUCLEOTIDE SEQUENCE [LARGE SCALE GENOMIC DNA]</scope>
    <source>
        <strain evidence="2">738_7</strain>
    </source>
</reference>
<dbReference type="RefSeq" id="WP_069854398.1">
    <property type="nucleotide sequence ID" value="NZ_LNPX01000005.1"/>
</dbReference>
<evidence type="ECO:0000313" key="2">
    <source>
        <dbReference type="Proteomes" id="UP000095464"/>
    </source>
</evidence>
<gene>
    <name evidence="1" type="ORF">ASS94_01325</name>
</gene>
<name>A0AAP7IFW6_9STAP</name>
<protein>
    <submittedName>
        <fullName evidence="1">Uncharacterized protein</fullName>
    </submittedName>
</protein>
<evidence type="ECO:0000313" key="1">
    <source>
        <dbReference type="EMBL" id="OEK58822.1"/>
    </source>
</evidence>